<evidence type="ECO:0000256" key="14">
    <source>
        <dbReference type="ARBA" id="ARBA00042443"/>
    </source>
</evidence>
<keyword evidence="4" id="KW-0132">Cell division</keyword>
<evidence type="ECO:0000256" key="4">
    <source>
        <dbReference type="ARBA" id="ARBA00022618"/>
    </source>
</evidence>
<keyword evidence="5" id="KW-0808">Transferase</keyword>
<dbReference type="InterPro" id="IPR001986">
    <property type="entry name" value="Enolpyruvate_Tfrase_dom"/>
</dbReference>
<dbReference type="GO" id="GO:0071555">
    <property type="term" value="P:cell wall organization"/>
    <property type="evidence" value="ECO:0007669"/>
    <property type="project" value="UniProtKB-KW"/>
</dbReference>
<dbReference type="GO" id="GO:0051301">
    <property type="term" value="P:cell division"/>
    <property type="evidence" value="ECO:0007669"/>
    <property type="project" value="UniProtKB-KW"/>
</dbReference>
<organism evidence="19 20">
    <name type="scientific">Streptomyces lydicus</name>
    <dbReference type="NCBI Taxonomy" id="47763"/>
    <lineage>
        <taxon>Bacteria</taxon>
        <taxon>Bacillati</taxon>
        <taxon>Actinomycetota</taxon>
        <taxon>Actinomycetes</taxon>
        <taxon>Kitasatosporales</taxon>
        <taxon>Streptomycetaceae</taxon>
        <taxon>Streptomyces</taxon>
    </lineage>
</organism>
<dbReference type="SUPFAM" id="SSF55205">
    <property type="entry name" value="EPT/RTPC-like"/>
    <property type="match status" value="1"/>
</dbReference>
<protein>
    <recommendedName>
        <fullName evidence="13">UDP-N-acetylglucosamine 1-carboxyvinyltransferase</fullName>
        <ecNumber evidence="12">2.5.1.7</ecNumber>
    </recommendedName>
    <alternativeName>
        <fullName evidence="14">Enoylpyruvate transferase</fullName>
    </alternativeName>
    <alternativeName>
        <fullName evidence="15">UDP-N-acetylglucosamine enolpyruvyl transferase</fullName>
    </alternativeName>
</protein>
<keyword evidence="6" id="KW-0133">Cell shape</keyword>
<dbReference type="GO" id="GO:0008360">
    <property type="term" value="P:regulation of cell shape"/>
    <property type="evidence" value="ECO:0007669"/>
    <property type="project" value="UniProtKB-KW"/>
</dbReference>
<evidence type="ECO:0000313" key="20">
    <source>
        <dbReference type="Proteomes" id="UP000275579"/>
    </source>
</evidence>
<evidence type="ECO:0000256" key="2">
    <source>
        <dbReference type="ARBA" id="ARBA00004752"/>
    </source>
</evidence>
<reference evidence="19 20" key="1">
    <citation type="submission" date="2018-04" db="EMBL/GenBank/DDBJ databases">
        <title>Complete genome sequences of Streptomyces lydicus strain WYEC and characterization of antagonistic properties of biological control agents.</title>
        <authorList>
            <person name="Mariita R.M."/>
            <person name="Sello J.K."/>
        </authorList>
    </citation>
    <scope>NUCLEOTIDE SEQUENCE [LARGE SCALE GENOMIC DNA]</scope>
    <source>
        <strain evidence="19 20">WYEC 108</strain>
    </source>
</reference>
<evidence type="ECO:0000256" key="9">
    <source>
        <dbReference type="ARBA" id="ARBA00023316"/>
    </source>
</evidence>
<evidence type="ECO:0000256" key="17">
    <source>
        <dbReference type="SAM" id="MobiDB-lite"/>
    </source>
</evidence>
<keyword evidence="8" id="KW-0131">Cell cycle</keyword>
<comment type="function">
    <text evidence="10">Cell wall formation. Adds enolpyruvyl to UDP-N-acetylglucosamine.</text>
</comment>
<evidence type="ECO:0000256" key="16">
    <source>
        <dbReference type="ARBA" id="ARBA00047527"/>
    </source>
</evidence>
<dbReference type="InterPro" id="IPR013792">
    <property type="entry name" value="RNA3'P_cycl/enolpyr_Trfase_a/b"/>
</dbReference>
<proteinExistence type="inferred from homology"/>
<sequence length="479" mass="50216">MPRSSRVPNTPPAVAVVDGSRPDDHRAPTAPAAYWTVLGGPAVPRPTLAPGGFKHLLVPSLAAACLSDRPWRIANAPWIEDRRLLSAMLRHLGATVEDDGPRVTVDASGLNGAGIPTHWSAGIHGGVYLLPAVLATRGEVSSGRHGGCAIGGGTQGSRPLSHIAAVLERFGAECEVSGEGFRATAPREGLRGARIDLADFAEPEPRTRTPTGPHYSGATKTALLAAVTARGTTVLDNPYPKPDALELARVLGRAGARIEVTRERITVEGLQGPLGGADVMLPSDLMEIVTFIAWAVHLRRDLDLVLQRPDVVRSGLAPELECLDAMGVPLSWEGPLLRIRPPEHLRGTEVLAASHHVYSDAGPLFALMLLGADAPSRLTDGVWENRFGYAEGLRGMGAVLDRAGNELRISPGPLKPSPRPLAAGDLRAAATLLLAALGTGAPHQLHGVGHLARGYEDLPAKLAALGAHIDVPEETGESA</sequence>
<dbReference type="AlphaFoldDB" id="A0A3Q9K6F0"/>
<dbReference type="Gene3D" id="3.65.10.10">
    <property type="entry name" value="Enolpyruvate transferase domain"/>
    <property type="match status" value="2"/>
</dbReference>
<evidence type="ECO:0000256" key="10">
    <source>
        <dbReference type="ARBA" id="ARBA00037534"/>
    </source>
</evidence>
<comment type="similarity">
    <text evidence="11">Belongs to the EPSP synthase family. MurA subfamily.</text>
</comment>
<comment type="pathway">
    <text evidence="2">Cell wall biogenesis; peptidoglycan biosynthesis.</text>
</comment>
<evidence type="ECO:0000259" key="18">
    <source>
        <dbReference type="Pfam" id="PF00275"/>
    </source>
</evidence>
<dbReference type="Pfam" id="PF00275">
    <property type="entry name" value="EPSP_synthase"/>
    <property type="match status" value="1"/>
</dbReference>
<keyword evidence="3" id="KW-0963">Cytoplasm</keyword>
<gene>
    <name evidence="19" type="ORF">DDE74_00190</name>
</gene>
<dbReference type="GO" id="GO:0005737">
    <property type="term" value="C:cytoplasm"/>
    <property type="evidence" value="ECO:0007669"/>
    <property type="project" value="UniProtKB-SubCell"/>
</dbReference>
<evidence type="ECO:0000256" key="7">
    <source>
        <dbReference type="ARBA" id="ARBA00022984"/>
    </source>
</evidence>
<evidence type="ECO:0000256" key="15">
    <source>
        <dbReference type="ARBA" id="ARBA00042842"/>
    </source>
</evidence>
<evidence type="ECO:0000256" key="5">
    <source>
        <dbReference type="ARBA" id="ARBA00022679"/>
    </source>
</evidence>
<comment type="catalytic activity">
    <reaction evidence="16">
        <text>phosphoenolpyruvate + UDP-N-acetyl-alpha-D-glucosamine = UDP-N-acetyl-3-O-(1-carboxyvinyl)-alpha-D-glucosamine + phosphate</text>
        <dbReference type="Rhea" id="RHEA:18681"/>
        <dbReference type="ChEBI" id="CHEBI:43474"/>
        <dbReference type="ChEBI" id="CHEBI:57705"/>
        <dbReference type="ChEBI" id="CHEBI:58702"/>
        <dbReference type="ChEBI" id="CHEBI:68483"/>
        <dbReference type="EC" id="2.5.1.7"/>
    </reaction>
</comment>
<accession>A0A3Q9K6F0</accession>
<dbReference type="Proteomes" id="UP000275579">
    <property type="component" value="Chromosome"/>
</dbReference>
<dbReference type="PANTHER" id="PTHR43783">
    <property type="entry name" value="UDP-N-ACETYLGLUCOSAMINE 1-CARBOXYVINYLTRANSFERASE"/>
    <property type="match status" value="1"/>
</dbReference>
<dbReference type="InterPro" id="IPR050068">
    <property type="entry name" value="MurA_subfamily"/>
</dbReference>
<keyword evidence="9" id="KW-0961">Cell wall biogenesis/degradation</keyword>
<comment type="subcellular location">
    <subcellularLocation>
        <location evidence="1">Cytoplasm</location>
    </subcellularLocation>
</comment>
<evidence type="ECO:0000256" key="12">
    <source>
        <dbReference type="ARBA" id="ARBA00039108"/>
    </source>
</evidence>
<name>A0A3Q9K6F0_9ACTN</name>
<keyword evidence="7" id="KW-0573">Peptidoglycan synthesis</keyword>
<feature type="region of interest" description="Disordered" evidence="17">
    <location>
        <begin position="1"/>
        <end position="28"/>
    </location>
</feature>
<evidence type="ECO:0000313" key="19">
    <source>
        <dbReference type="EMBL" id="AZS69617.1"/>
    </source>
</evidence>
<dbReference type="EC" id="2.5.1.7" evidence="12"/>
<evidence type="ECO:0000256" key="3">
    <source>
        <dbReference type="ARBA" id="ARBA00022490"/>
    </source>
</evidence>
<dbReference type="EMBL" id="CP029042">
    <property type="protein sequence ID" value="AZS69617.1"/>
    <property type="molecule type" value="Genomic_DNA"/>
</dbReference>
<evidence type="ECO:0000256" key="11">
    <source>
        <dbReference type="ARBA" id="ARBA00038367"/>
    </source>
</evidence>
<feature type="domain" description="Enolpyruvate transferase" evidence="18">
    <location>
        <begin position="61"/>
        <end position="462"/>
    </location>
</feature>
<evidence type="ECO:0000256" key="1">
    <source>
        <dbReference type="ARBA" id="ARBA00004496"/>
    </source>
</evidence>
<dbReference type="GO" id="GO:0009252">
    <property type="term" value="P:peptidoglycan biosynthetic process"/>
    <property type="evidence" value="ECO:0007669"/>
    <property type="project" value="UniProtKB-KW"/>
</dbReference>
<dbReference type="InterPro" id="IPR036968">
    <property type="entry name" value="Enolpyruvate_Tfrase_sf"/>
</dbReference>
<dbReference type="PANTHER" id="PTHR43783:SF1">
    <property type="entry name" value="UDP-N-ACETYLGLUCOSAMINE 1-CARBOXYVINYLTRANSFERASE"/>
    <property type="match status" value="1"/>
</dbReference>
<evidence type="ECO:0000256" key="6">
    <source>
        <dbReference type="ARBA" id="ARBA00022960"/>
    </source>
</evidence>
<evidence type="ECO:0000256" key="13">
    <source>
        <dbReference type="ARBA" id="ARBA00039754"/>
    </source>
</evidence>
<dbReference type="GO" id="GO:0008760">
    <property type="term" value="F:UDP-N-acetylglucosamine 1-carboxyvinyltransferase activity"/>
    <property type="evidence" value="ECO:0007669"/>
    <property type="project" value="UniProtKB-EC"/>
</dbReference>
<evidence type="ECO:0000256" key="8">
    <source>
        <dbReference type="ARBA" id="ARBA00023306"/>
    </source>
</evidence>